<dbReference type="InterPro" id="IPR029062">
    <property type="entry name" value="Class_I_gatase-like"/>
</dbReference>
<name>A0ABU5IBX2_9BURK</name>
<evidence type="ECO:0000256" key="1">
    <source>
        <dbReference type="ARBA" id="ARBA00023015"/>
    </source>
</evidence>
<reference evidence="4 5" key="1">
    <citation type="submission" date="2023-11" db="EMBL/GenBank/DDBJ databases">
        <title>Draft genome of Azohydromonas lata strain H1 (DSM1123), a polyhydroxyalkanoate producer.</title>
        <authorList>
            <person name="Traversa D."/>
            <person name="D'Addabbo P."/>
            <person name="Pazzani C."/>
            <person name="Manzari C."/>
            <person name="Chiara M."/>
            <person name="Scrascia M."/>
        </authorList>
    </citation>
    <scope>NUCLEOTIDE SEQUENCE [LARGE SCALE GENOMIC DNA]</scope>
    <source>
        <strain evidence="4 5">H1</strain>
    </source>
</reference>
<feature type="domain" description="HTH araC/xylS-type" evidence="3">
    <location>
        <begin position="249"/>
        <end position="347"/>
    </location>
</feature>
<dbReference type="PANTHER" id="PTHR43130:SF3">
    <property type="entry name" value="HTH-TYPE TRANSCRIPTIONAL REGULATOR RV1931C"/>
    <property type="match status" value="1"/>
</dbReference>
<dbReference type="EMBL" id="JAXOJX010000006">
    <property type="protein sequence ID" value="MDZ5456096.1"/>
    <property type="molecule type" value="Genomic_DNA"/>
</dbReference>
<keyword evidence="5" id="KW-1185">Reference proteome</keyword>
<proteinExistence type="predicted"/>
<evidence type="ECO:0000256" key="2">
    <source>
        <dbReference type="ARBA" id="ARBA00023163"/>
    </source>
</evidence>
<dbReference type="InterPro" id="IPR018060">
    <property type="entry name" value="HTH_AraC"/>
</dbReference>
<dbReference type="InterPro" id="IPR009057">
    <property type="entry name" value="Homeodomain-like_sf"/>
</dbReference>
<dbReference type="RefSeq" id="WP_322464753.1">
    <property type="nucleotide sequence ID" value="NZ_JAXOJX010000006.1"/>
</dbReference>
<sequence length="350" mass="38323">MSIISLLCTAPGALSGPRPALRSRPATRALSMMNGGLQRFGFLVVPNFSLIALSAAIDPLRLANAVLERRAYEYAVVAATREPVPSSDGIRVVPDLTMADALDFDAVFVIGPNPLPRQGYGECVAWLRRMAAAGATLGGIDTGSYVLAKAGLLKGYRCTIHWEDRDALLEDFPGIEVSEQLFEIDRDRHTCSGGISPLDMMTTLLSRPPGSRALAEQVSDLLVAQRRGGEEKQVVPLRHRLAGGHPLVVSALEMMESNLEEPLSPTEIAGYLGISRRQLERLFSEQLGMSPARKYLQLRLERARRALLRSSRAPEDIAQSTGFVSMPHFITRYREAYGYTPAADRAKHRS</sequence>
<protein>
    <submittedName>
        <fullName evidence="4">GlxA family transcriptional regulator</fullName>
    </submittedName>
</protein>
<dbReference type="Pfam" id="PF01965">
    <property type="entry name" value="DJ-1_PfpI"/>
    <property type="match status" value="1"/>
</dbReference>
<dbReference type="SUPFAM" id="SSF52317">
    <property type="entry name" value="Class I glutamine amidotransferase-like"/>
    <property type="match status" value="1"/>
</dbReference>
<dbReference type="SUPFAM" id="SSF46689">
    <property type="entry name" value="Homeodomain-like"/>
    <property type="match status" value="2"/>
</dbReference>
<accession>A0ABU5IBX2</accession>
<dbReference type="SMART" id="SM00342">
    <property type="entry name" value="HTH_ARAC"/>
    <property type="match status" value="1"/>
</dbReference>
<dbReference type="Pfam" id="PF12833">
    <property type="entry name" value="HTH_18"/>
    <property type="match status" value="1"/>
</dbReference>
<organism evidence="4 5">
    <name type="scientific">Azohydromonas lata</name>
    <dbReference type="NCBI Taxonomy" id="45677"/>
    <lineage>
        <taxon>Bacteria</taxon>
        <taxon>Pseudomonadati</taxon>
        <taxon>Pseudomonadota</taxon>
        <taxon>Betaproteobacteria</taxon>
        <taxon>Burkholderiales</taxon>
        <taxon>Sphaerotilaceae</taxon>
        <taxon>Azohydromonas</taxon>
    </lineage>
</organism>
<dbReference type="PANTHER" id="PTHR43130">
    <property type="entry name" value="ARAC-FAMILY TRANSCRIPTIONAL REGULATOR"/>
    <property type="match status" value="1"/>
</dbReference>
<dbReference type="Proteomes" id="UP001293718">
    <property type="component" value="Unassembled WGS sequence"/>
</dbReference>
<dbReference type="CDD" id="cd03136">
    <property type="entry name" value="GATase1_AraC_ArgR_like"/>
    <property type="match status" value="1"/>
</dbReference>
<dbReference type="PROSITE" id="PS01124">
    <property type="entry name" value="HTH_ARAC_FAMILY_2"/>
    <property type="match status" value="1"/>
</dbReference>
<dbReference type="InterPro" id="IPR052158">
    <property type="entry name" value="INH-QAR"/>
</dbReference>
<dbReference type="Gene3D" id="1.10.10.60">
    <property type="entry name" value="Homeodomain-like"/>
    <property type="match status" value="1"/>
</dbReference>
<comment type="caution">
    <text evidence="4">The sequence shown here is derived from an EMBL/GenBank/DDBJ whole genome shotgun (WGS) entry which is preliminary data.</text>
</comment>
<evidence type="ECO:0000259" key="3">
    <source>
        <dbReference type="PROSITE" id="PS01124"/>
    </source>
</evidence>
<evidence type="ECO:0000313" key="4">
    <source>
        <dbReference type="EMBL" id="MDZ5456096.1"/>
    </source>
</evidence>
<dbReference type="Gene3D" id="3.40.50.880">
    <property type="match status" value="1"/>
</dbReference>
<dbReference type="InterPro" id="IPR002818">
    <property type="entry name" value="DJ-1/PfpI"/>
</dbReference>
<evidence type="ECO:0000313" key="5">
    <source>
        <dbReference type="Proteomes" id="UP001293718"/>
    </source>
</evidence>
<keyword evidence="2" id="KW-0804">Transcription</keyword>
<keyword evidence="1" id="KW-0805">Transcription regulation</keyword>
<gene>
    <name evidence="4" type="ORF">SM757_05880</name>
</gene>